<evidence type="ECO:0000313" key="1">
    <source>
        <dbReference type="EMBL" id="RCI71659.1"/>
    </source>
</evidence>
<proteinExistence type="predicted"/>
<reference evidence="1 2" key="1">
    <citation type="submission" date="2018-07" db="EMBL/GenBank/DDBJ databases">
        <title>Mechanisms of high-level aminoglycoside resistance among Gram-negative pathogens in Brazil.</title>
        <authorList>
            <person name="Ballaben A.S."/>
            <person name="Darini A.L.C."/>
            <person name="Doi Y."/>
        </authorList>
    </citation>
    <scope>NUCLEOTIDE SEQUENCE [LARGE SCALE GENOMIC DNA]</scope>
    <source>
        <strain evidence="1 2">B2-305</strain>
    </source>
</reference>
<gene>
    <name evidence="1" type="ORF">DT376_27930</name>
</gene>
<dbReference type="EMBL" id="QORE01001292">
    <property type="protein sequence ID" value="RCI71659.1"/>
    <property type="molecule type" value="Genomic_DNA"/>
</dbReference>
<dbReference type="AlphaFoldDB" id="A0A367M2S6"/>
<accession>A0A367M2S6</accession>
<protein>
    <submittedName>
        <fullName evidence="1">Uncharacterized protein</fullName>
    </submittedName>
</protein>
<comment type="caution">
    <text evidence="1">The sequence shown here is derived from an EMBL/GenBank/DDBJ whole genome shotgun (WGS) entry which is preliminary data.</text>
</comment>
<dbReference type="Proteomes" id="UP000253594">
    <property type="component" value="Unassembled WGS sequence"/>
</dbReference>
<feature type="non-terminal residue" evidence="1">
    <location>
        <position position="1"/>
    </location>
</feature>
<name>A0A367M2S6_PSEAI</name>
<evidence type="ECO:0000313" key="2">
    <source>
        <dbReference type="Proteomes" id="UP000253594"/>
    </source>
</evidence>
<organism evidence="1 2">
    <name type="scientific">Pseudomonas aeruginosa</name>
    <dbReference type="NCBI Taxonomy" id="287"/>
    <lineage>
        <taxon>Bacteria</taxon>
        <taxon>Pseudomonadati</taxon>
        <taxon>Pseudomonadota</taxon>
        <taxon>Gammaproteobacteria</taxon>
        <taxon>Pseudomonadales</taxon>
        <taxon>Pseudomonadaceae</taxon>
        <taxon>Pseudomonas</taxon>
    </lineage>
</organism>
<sequence length="111" mass="11954">GDESVPVEAVFNHSTYAPALLAAAETELAARRIGGDLAFALEGEGNSLFGARVRLVSERNSFLSQFWRMATTALIIESLPRSGNSIMLDQLQYVLGDRFADYVEAATAEAS</sequence>